<dbReference type="AlphaFoldDB" id="A0A843XQM5"/>
<accession>A0A843XQM5</accession>
<reference evidence="2" key="1">
    <citation type="submission" date="2017-07" db="EMBL/GenBank/DDBJ databases">
        <title>Taro Niue Genome Assembly and Annotation.</title>
        <authorList>
            <person name="Atibalentja N."/>
            <person name="Keating K."/>
            <person name="Fields C.J."/>
        </authorList>
    </citation>
    <scope>NUCLEOTIDE SEQUENCE</scope>
    <source>
        <strain evidence="2">Niue_2</strain>
        <tissue evidence="2">Leaf</tissue>
    </source>
</reference>
<evidence type="ECO:0000256" key="1">
    <source>
        <dbReference type="SAM" id="SignalP"/>
    </source>
</evidence>
<evidence type="ECO:0000313" key="2">
    <source>
        <dbReference type="EMBL" id="MQM22248.1"/>
    </source>
</evidence>
<comment type="caution">
    <text evidence="2">The sequence shown here is derived from an EMBL/GenBank/DDBJ whole genome shotgun (WGS) entry which is preliminary data.</text>
</comment>
<organism evidence="2 3">
    <name type="scientific">Colocasia esculenta</name>
    <name type="common">Wild taro</name>
    <name type="synonym">Arum esculentum</name>
    <dbReference type="NCBI Taxonomy" id="4460"/>
    <lineage>
        <taxon>Eukaryota</taxon>
        <taxon>Viridiplantae</taxon>
        <taxon>Streptophyta</taxon>
        <taxon>Embryophyta</taxon>
        <taxon>Tracheophyta</taxon>
        <taxon>Spermatophyta</taxon>
        <taxon>Magnoliopsida</taxon>
        <taxon>Liliopsida</taxon>
        <taxon>Araceae</taxon>
        <taxon>Aroideae</taxon>
        <taxon>Colocasieae</taxon>
        <taxon>Colocasia</taxon>
    </lineage>
</organism>
<protein>
    <submittedName>
        <fullName evidence="2">Uncharacterized protein</fullName>
    </submittedName>
</protein>
<feature type="signal peptide" evidence="1">
    <location>
        <begin position="1"/>
        <end position="20"/>
    </location>
</feature>
<dbReference type="EMBL" id="NMUH01012482">
    <property type="protein sequence ID" value="MQM22248.1"/>
    <property type="molecule type" value="Genomic_DNA"/>
</dbReference>
<gene>
    <name evidence="2" type="ORF">Taro_055298</name>
</gene>
<feature type="non-terminal residue" evidence="2">
    <location>
        <position position="159"/>
    </location>
</feature>
<keyword evidence="1" id="KW-0732">Signal</keyword>
<keyword evidence="3" id="KW-1185">Reference proteome</keyword>
<evidence type="ECO:0000313" key="3">
    <source>
        <dbReference type="Proteomes" id="UP000652761"/>
    </source>
</evidence>
<dbReference type="Proteomes" id="UP000652761">
    <property type="component" value="Unassembled WGS sequence"/>
</dbReference>
<sequence length="159" mass="17498">MLCRGILLLFLHGHKTGTRGDVVGRGKSKVELANWSNISERDALVKRRNSTEWELPSNPLTYLGGRHQSAAMLATQGSYLSYLHCNDVFHLGDQLLDLLVFVNATAVLPLRDGMLQPSSGEGQNSLILPLKRHLSLYLSLSESLFLGGGQDGSQRRAEQ</sequence>
<name>A0A843XQM5_COLES</name>
<feature type="chain" id="PRO_5032913232" evidence="1">
    <location>
        <begin position="21"/>
        <end position="159"/>
    </location>
</feature>
<proteinExistence type="predicted"/>